<dbReference type="EMBL" id="MPUH01001057">
    <property type="protein sequence ID" value="OMJ70751.1"/>
    <property type="molecule type" value="Genomic_DNA"/>
</dbReference>
<accession>A0A1R2B1U0</accession>
<comment type="caution">
    <text evidence="1">The sequence shown here is derived from an EMBL/GenBank/DDBJ whole genome shotgun (WGS) entry which is preliminary data.</text>
</comment>
<dbReference type="InterPro" id="IPR006939">
    <property type="entry name" value="SNF5"/>
</dbReference>
<dbReference type="Pfam" id="PF04855">
    <property type="entry name" value="SNF5"/>
    <property type="match status" value="1"/>
</dbReference>
<organism evidence="1 2">
    <name type="scientific">Stentor coeruleus</name>
    <dbReference type="NCBI Taxonomy" id="5963"/>
    <lineage>
        <taxon>Eukaryota</taxon>
        <taxon>Sar</taxon>
        <taxon>Alveolata</taxon>
        <taxon>Ciliophora</taxon>
        <taxon>Postciliodesmatophora</taxon>
        <taxon>Heterotrichea</taxon>
        <taxon>Heterotrichida</taxon>
        <taxon>Stentoridae</taxon>
        <taxon>Stentor</taxon>
    </lineage>
</organism>
<sequence>MKDKQPKKSLKDFTQSLMHKQITRKNVITSGKNKVRLQPHPPGCLPMFPGDSLAPIKLIINNNPEFFLWHTANTDLHAEFNFALQLLSDLEITLPKIQLLDTAQKFAQSIREQVQQYREVNGARHSYQGLTGEHLVPLQFSGQGFQWDLACNENSPEYFARVLCQDSNLPESGYPNIAIKLRTALKSHKLRLATALNEAMSNLPDIEIENPIVPSLDVLEIESSIQEIIPGIPFKRDSK</sequence>
<dbReference type="AlphaFoldDB" id="A0A1R2B1U0"/>
<proteinExistence type="predicted"/>
<dbReference type="GO" id="GO:0006338">
    <property type="term" value="P:chromatin remodeling"/>
    <property type="evidence" value="ECO:0007669"/>
    <property type="project" value="InterPro"/>
</dbReference>
<evidence type="ECO:0000313" key="2">
    <source>
        <dbReference type="Proteomes" id="UP000187209"/>
    </source>
</evidence>
<gene>
    <name evidence="1" type="ORF">SteCoe_31200</name>
</gene>
<keyword evidence="2" id="KW-1185">Reference proteome</keyword>
<dbReference type="GO" id="GO:0000228">
    <property type="term" value="C:nuclear chromosome"/>
    <property type="evidence" value="ECO:0007669"/>
    <property type="project" value="InterPro"/>
</dbReference>
<dbReference type="OrthoDB" id="10258327at2759"/>
<evidence type="ECO:0000313" key="1">
    <source>
        <dbReference type="EMBL" id="OMJ70751.1"/>
    </source>
</evidence>
<protein>
    <submittedName>
        <fullName evidence="1">Uncharacterized protein</fullName>
    </submittedName>
</protein>
<reference evidence="1 2" key="1">
    <citation type="submission" date="2016-11" db="EMBL/GenBank/DDBJ databases">
        <title>The macronuclear genome of Stentor coeruleus: a giant cell with tiny introns.</title>
        <authorList>
            <person name="Slabodnick M."/>
            <person name="Ruby J.G."/>
            <person name="Reiff S.B."/>
            <person name="Swart E.C."/>
            <person name="Gosai S."/>
            <person name="Prabakaran S."/>
            <person name="Witkowska E."/>
            <person name="Larue G.E."/>
            <person name="Fisher S."/>
            <person name="Freeman R.M."/>
            <person name="Gunawardena J."/>
            <person name="Chu W."/>
            <person name="Stover N.A."/>
            <person name="Gregory B.D."/>
            <person name="Nowacki M."/>
            <person name="Derisi J."/>
            <person name="Roy S.W."/>
            <person name="Marshall W.F."/>
            <person name="Sood P."/>
        </authorList>
    </citation>
    <scope>NUCLEOTIDE SEQUENCE [LARGE SCALE GENOMIC DNA]</scope>
    <source>
        <strain evidence="1">WM001</strain>
    </source>
</reference>
<dbReference type="Proteomes" id="UP000187209">
    <property type="component" value="Unassembled WGS sequence"/>
</dbReference>
<name>A0A1R2B1U0_9CILI</name>